<name>A0A182F013_ONCOC</name>
<accession>A0A182F013</accession>
<feature type="region of interest" description="Disordered" evidence="1">
    <location>
        <begin position="15"/>
        <end position="35"/>
    </location>
</feature>
<dbReference type="OrthoDB" id="10415426at2759"/>
<keyword evidence="3" id="KW-1185">Reference proteome</keyword>
<dbReference type="AlphaFoldDB" id="A0A182F013"/>
<protein>
    <submittedName>
        <fullName evidence="4">TonB-dependent receptor</fullName>
    </submittedName>
</protein>
<dbReference type="EMBL" id="UYRW01018676">
    <property type="protein sequence ID" value="VDN05379.1"/>
    <property type="molecule type" value="Genomic_DNA"/>
</dbReference>
<evidence type="ECO:0000256" key="1">
    <source>
        <dbReference type="SAM" id="MobiDB-lite"/>
    </source>
</evidence>
<gene>
    <name evidence="2" type="ORF">NOO_LOCUS13775</name>
</gene>
<proteinExistence type="predicted"/>
<evidence type="ECO:0000313" key="3">
    <source>
        <dbReference type="Proteomes" id="UP000271087"/>
    </source>
</evidence>
<dbReference type="Proteomes" id="UP000271087">
    <property type="component" value="Unassembled WGS sequence"/>
</dbReference>
<dbReference type="WBParaSite" id="nOo.2.0.1.t13775-RA">
    <property type="protein sequence ID" value="nOo.2.0.1.t13775-RA"/>
    <property type="gene ID" value="nOo.2.0.1.g13775"/>
</dbReference>
<organism evidence="4">
    <name type="scientific">Onchocerca ochengi</name>
    <name type="common">Filarial nematode worm</name>
    <dbReference type="NCBI Taxonomy" id="42157"/>
    <lineage>
        <taxon>Eukaryota</taxon>
        <taxon>Metazoa</taxon>
        <taxon>Ecdysozoa</taxon>
        <taxon>Nematoda</taxon>
        <taxon>Chromadorea</taxon>
        <taxon>Rhabditida</taxon>
        <taxon>Spirurina</taxon>
        <taxon>Spiruromorpha</taxon>
        <taxon>Filarioidea</taxon>
        <taxon>Onchocercidae</taxon>
        <taxon>Onchocerca</taxon>
    </lineage>
</organism>
<evidence type="ECO:0000313" key="2">
    <source>
        <dbReference type="EMBL" id="VDN05379.1"/>
    </source>
</evidence>
<reference evidence="2 3" key="2">
    <citation type="submission" date="2018-08" db="EMBL/GenBank/DDBJ databases">
        <authorList>
            <person name="Laetsch R D."/>
            <person name="Stevens L."/>
            <person name="Kumar S."/>
            <person name="Blaxter L. M."/>
        </authorList>
    </citation>
    <scope>NUCLEOTIDE SEQUENCE [LARGE SCALE GENOMIC DNA]</scope>
</reference>
<sequence>NGRVSLYGSYWNLANNPSGSSTNGLTAGSRQSPFPQYNTQQVFVNLILFKFK</sequence>
<dbReference type="STRING" id="42157.A0A182F013"/>
<reference evidence="4" key="1">
    <citation type="submission" date="2016-06" db="UniProtKB">
        <authorList>
            <consortium name="WormBaseParasite"/>
        </authorList>
    </citation>
    <scope>IDENTIFICATION</scope>
</reference>
<evidence type="ECO:0000313" key="4">
    <source>
        <dbReference type="WBParaSite" id="nOo.2.0.1.t13775-RA"/>
    </source>
</evidence>